<evidence type="ECO:0000256" key="12">
    <source>
        <dbReference type="NCBIfam" id="TIGR00409"/>
    </source>
</evidence>
<dbReference type="PROSITE" id="PS50862">
    <property type="entry name" value="AA_TRNA_LIGASE_II"/>
    <property type="match status" value="1"/>
</dbReference>
<evidence type="ECO:0000256" key="9">
    <source>
        <dbReference type="ARBA" id="ARBA00022917"/>
    </source>
</evidence>
<dbReference type="InterPro" id="IPR006195">
    <property type="entry name" value="aa-tRNA-synth_II"/>
</dbReference>
<dbReference type="SUPFAM" id="SSF52954">
    <property type="entry name" value="Class II aaRS ABD-related"/>
    <property type="match status" value="1"/>
</dbReference>
<keyword evidence="8" id="KW-0067">ATP-binding</keyword>
<dbReference type="Pfam" id="PF00587">
    <property type="entry name" value="tRNA-synt_2b"/>
    <property type="match status" value="1"/>
</dbReference>
<evidence type="ECO:0000313" key="14">
    <source>
        <dbReference type="EMBL" id="PIZ47061.1"/>
    </source>
</evidence>
<evidence type="ECO:0000256" key="8">
    <source>
        <dbReference type="ARBA" id="ARBA00022840"/>
    </source>
</evidence>
<dbReference type="NCBIfam" id="TIGR00409">
    <property type="entry name" value="proS_fam_II"/>
    <property type="match status" value="1"/>
</dbReference>
<keyword evidence="7" id="KW-0547">Nucleotide-binding</keyword>
<comment type="subcellular location">
    <subcellularLocation>
        <location evidence="1">Cytoplasm</location>
    </subcellularLocation>
</comment>
<dbReference type="InterPro" id="IPR004154">
    <property type="entry name" value="Anticodon-bd"/>
</dbReference>
<dbReference type="GO" id="GO:0004827">
    <property type="term" value="F:proline-tRNA ligase activity"/>
    <property type="evidence" value="ECO:0007669"/>
    <property type="project" value="UniProtKB-UniRule"/>
</dbReference>
<protein>
    <recommendedName>
        <fullName evidence="4 12">Proline--tRNA ligase</fullName>
        <ecNumber evidence="3 12">6.1.1.15</ecNumber>
    </recommendedName>
</protein>
<evidence type="ECO:0000256" key="1">
    <source>
        <dbReference type="ARBA" id="ARBA00004496"/>
    </source>
</evidence>
<sequence length="574" mass="65114">MHMRYSRLFGKTSRDAKADMKLASHKLLYQGGFVRELSAGRYEFLPLGFLVWQKIVNLVDEEMESIGSQRMSIPLLQPMEYWQKTNRDKVWGSSLMKITDARGAEFALSATGEGIVTEMVSAQSPTYKDLPIILHQTIEKFRDEIRVRGGILRAREFTMKDAYSYHETEEDFMKTYQDFYDAYSRVCGRLDLPFYAVEADNGALGGDYSHEFQIPCEDGEDMIAVCKSCDYSSNIEKAQFEREKINEDEEVKEMIFVDQKWEEARTIPQMAAFYGRPENNMIKSVAFKRLDGRLVIAVVTGNLDVNDLKLARAVNETELEKATEQDLEKIGVTSGALHAWGYEEFVDTVTFVVDHSVVTAKNLYGGFKLESTDPTNVNYGRDFKHEIEADIAQPYKGARCVTCGDALDLIRAIEFGHIFKYDHFYTSHHDGYFIDKDGTKKLMYMGAYGIGIGRAMALVVQLHHDDKGIIWPKSIAPYTVHLVGLQADVPEVRSYAESVYEQLKKHGIEVLFDDRLDVSAGQKFADADLIGIPYRVVVSKKTGDQVEVKSRDSSDVEMLEVGELVEKIRAVISN</sequence>
<gene>
    <name evidence="14" type="ORF">COY32_02265</name>
</gene>
<dbReference type="InterPro" id="IPR045864">
    <property type="entry name" value="aa-tRNA-synth_II/BPL/LPL"/>
</dbReference>
<proteinExistence type="predicted"/>
<organism evidence="14 15">
    <name type="scientific">candidate division WWE3 bacterium CG_4_10_14_0_2_um_filter_41_14</name>
    <dbReference type="NCBI Taxonomy" id="1975072"/>
    <lineage>
        <taxon>Bacteria</taxon>
        <taxon>Katanobacteria</taxon>
    </lineage>
</organism>
<dbReference type="EC" id="6.1.1.15" evidence="3 12"/>
<dbReference type="EMBL" id="PFNL01000066">
    <property type="protein sequence ID" value="PIZ47061.1"/>
    <property type="molecule type" value="Genomic_DNA"/>
</dbReference>
<reference evidence="15" key="1">
    <citation type="submission" date="2017-09" db="EMBL/GenBank/DDBJ databases">
        <title>Depth-based differentiation of microbial function through sediment-hosted aquifers and enrichment of novel symbionts in the deep terrestrial subsurface.</title>
        <authorList>
            <person name="Probst A.J."/>
            <person name="Ladd B."/>
            <person name="Jarett J.K."/>
            <person name="Geller-Mcgrath D.E."/>
            <person name="Sieber C.M.K."/>
            <person name="Emerson J.B."/>
            <person name="Anantharaman K."/>
            <person name="Thomas B.C."/>
            <person name="Malmstrom R."/>
            <person name="Stieglmeier M."/>
            <person name="Klingl A."/>
            <person name="Woyke T."/>
            <person name="Ryan C.M."/>
            <person name="Banfield J.F."/>
        </authorList>
    </citation>
    <scope>NUCLEOTIDE SEQUENCE [LARGE SCALE GENOMIC DNA]</scope>
</reference>
<dbReference type="InterPro" id="IPR036621">
    <property type="entry name" value="Anticodon-bd_dom_sf"/>
</dbReference>
<dbReference type="SUPFAM" id="SSF55826">
    <property type="entry name" value="YbaK/ProRS associated domain"/>
    <property type="match status" value="1"/>
</dbReference>
<dbReference type="InterPro" id="IPR002316">
    <property type="entry name" value="Pro-tRNA-ligase_IIa"/>
</dbReference>
<dbReference type="PRINTS" id="PR01046">
    <property type="entry name" value="TRNASYNTHPRO"/>
</dbReference>
<evidence type="ECO:0000256" key="2">
    <source>
        <dbReference type="ARBA" id="ARBA00011738"/>
    </source>
</evidence>
<dbReference type="InterPro" id="IPR050062">
    <property type="entry name" value="Pro-tRNA_synthetase"/>
</dbReference>
<dbReference type="Gene3D" id="3.40.50.800">
    <property type="entry name" value="Anticodon-binding domain"/>
    <property type="match status" value="1"/>
</dbReference>
<keyword evidence="9" id="KW-0648">Protein biosynthesis</keyword>
<comment type="catalytic activity">
    <reaction evidence="11">
        <text>tRNA(Pro) + L-proline + ATP = L-prolyl-tRNA(Pro) + AMP + diphosphate</text>
        <dbReference type="Rhea" id="RHEA:14305"/>
        <dbReference type="Rhea" id="RHEA-COMP:9700"/>
        <dbReference type="Rhea" id="RHEA-COMP:9702"/>
        <dbReference type="ChEBI" id="CHEBI:30616"/>
        <dbReference type="ChEBI" id="CHEBI:33019"/>
        <dbReference type="ChEBI" id="CHEBI:60039"/>
        <dbReference type="ChEBI" id="CHEBI:78442"/>
        <dbReference type="ChEBI" id="CHEBI:78532"/>
        <dbReference type="ChEBI" id="CHEBI:456215"/>
        <dbReference type="EC" id="6.1.1.15"/>
    </reaction>
</comment>
<evidence type="ECO:0000256" key="6">
    <source>
        <dbReference type="ARBA" id="ARBA00022598"/>
    </source>
</evidence>
<evidence type="ECO:0000256" key="10">
    <source>
        <dbReference type="ARBA" id="ARBA00023146"/>
    </source>
</evidence>
<dbReference type="NCBIfam" id="NF006625">
    <property type="entry name" value="PRK09194.1"/>
    <property type="match status" value="1"/>
</dbReference>
<keyword evidence="10" id="KW-0030">Aminoacyl-tRNA synthetase</keyword>
<dbReference type="Pfam" id="PF04073">
    <property type="entry name" value="tRNA_edit"/>
    <property type="match status" value="1"/>
</dbReference>
<dbReference type="AlphaFoldDB" id="A0A2M7TK24"/>
<dbReference type="GO" id="GO:0005524">
    <property type="term" value="F:ATP binding"/>
    <property type="evidence" value="ECO:0007669"/>
    <property type="project" value="UniProtKB-KW"/>
</dbReference>
<accession>A0A2M7TK24</accession>
<dbReference type="InterPro" id="IPR004500">
    <property type="entry name" value="Pro-tRNA-synth_IIa_bac-type"/>
</dbReference>
<dbReference type="InterPro" id="IPR007214">
    <property type="entry name" value="YbaK/aa-tRNA-synth-assoc-dom"/>
</dbReference>
<dbReference type="InterPro" id="IPR036754">
    <property type="entry name" value="YbaK/aa-tRNA-synt-asso_dom_sf"/>
</dbReference>
<dbReference type="CDD" id="cd00861">
    <property type="entry name" value="ProRS_anticodon_short"/>
    <property type="match status" value="1"/>
</dbReference>
<evidence type="ECO:0000256" key="5">
    <source>
        <dbReference type="ARBA" id="ARBA00022490"/>
    </source>
</evidence>
<dbReference type="PANTHER" id="PTHR42753:SF2">
    <property type="entry name" value="PROLINE--TRNA LIGASE"/>
    <property type="match status" value="1"/>
</dbReference>
<evidence type="ECO:0000256" key="4">
    <source>
        <dbReference type="ARBA" id="ARBA00019110"/>
    </source>
</evidence>
<comment type="subunit">
    <text evidence="2">Homodimer.</text>
</comment>
<name>A0A2M7TK24_UNCKA</name>
<evidence type="ECO:0000256" key="7">
    <source>
        <dbReference type="ARBA" id="ARBA00022741"/>
    </source>
</evidence>
<dbReference type="GO" id="GO:0005829">
    <property type="term" value="C:cytosol"/>
    <property type="evidence" value="ECO:0007669"/>
    <property type="project" value="TreeGrafter"/>
</dbReference>
<dbReference type="Proteomes" id="UP000228920">
    <property type="component" value="Unassembled WGS sequence"/>
</dbReference>
<dbReference type="PANTHER" id="PTHR42753">
    <property type="entry name" value="MITOCHONDRIAL RIBOSOME PROTEIN L39/PROLYL-TRNA LIGASE FAMILY MEMBER"/>
    <property type="match status" value="1"/>
</dbReference>
<dbReference type="GO" id="GO:0002161">
    <property type="term" value="F:aminoacyl-tRNA deacylase activity"/>
    <property type="evidence" value="ECO:0007669"/>
    <property type="project" value="InterPro"/>
</dbReference>
<evidence type="ECO:0000313" key="15">
    <source>
        <dbReference type="Proteomes" id="UP000228920"/>
    </source>
</evidence>
<evidence type="ECO:0000259" key="13">
    <source>
        <dbReference type="PROSITE" id="PS50862"/>
    </source>
</evidence>
<dbReference type="SUPFAM" id="SSF55681">
    <property type="entry name" value="Class II aaRS and biotin synthetases"/>
    <property type="match status" value="1"/>
</dbReference>
<dbReference type="Gene3D" id="3.30.930.10">
    <property type="entry name" value="Bira Bifunctional Protein, Domain 2"/>
    <property type="match status" value="2"/>
</dbReference>
<dbReference type="InterPro" id="IPR044140">
    <property type="entry name" value="ProRS_anticodon_short"/>
</dbReference>
<dbReference type="Pfam" id="PF03129">
    <property type="entry name" value="HGTP_anticodon"/>
    <property type="match status" value="1"/>
</dbReference>
<dbReference type="GO" id="GO:0006433">
    <property type="term" value="P:prolyl-tRNA aminoacylation"/>
    <property type="evidence" value="ECO:0007669"/>
    <property type="project" value="UniProtKB-UniRule"/>
</dbReference>
<comment type="caution">
    <text evidence="14">The sequence shown here is derived from an EMBL/GenBank/DDBJ whole genome shotgun (WGS) entry which is preliminary data.</text>
</comment>
<evidence type="ECO:0000256" key="3">
    <source>
        <dbReference type="ARBA" id="ARBA00012831"/>
    </source>
</evidence>
<keyword evidence="5" id="KW-0963">Cytoplasm</keyword>
<dbReference type="InterPro" id="IPR002314">
    <property type="entry name" value="aa-tRNA-synt_IIb"/>
</dbReference>
<evidence type="ECO:0000256" key="11">
    <source>
        <dbReference type="ARBA" id="ARBA00047671"/>
    </source>
</evidence>
<feature type="domain" description="Aminoacyl-transfer RNA synthetases class-II family profile" evidence="13">
    <location>
        <begin position="15"/>
        <end position="472"/>
    </location>
</feature>
<keyword evidence="6 14" id="KW-0436">Ligase</keyword>